<reference evidence="1 2" key="1">
    <citation type="submission" date="2024-01" db="EMBL/GenBank/DDBJ databases">
        <title>The complete chloroplast genome sequence of Lithospermum erythrorhizon: insights into the phylogenetic relationship among Boraginaceae species and the maternal lineages of purple gromwells.</title>
        <authorList>
            <person name="Okada T."/>
            <person name="Watanabe K."/>
        </authorList>
    </citation>
    <scope>NUCLEOTIDE SEQUENCE [LARGE SCALE GENOMIC DNA]</scope>
</reference>
<keyword evidence="2" id="KW-1185">Reference proteome</keyword>
<dbReference type="EMBL" id="BAABME010008703">
    <property type="protein sequence ID" value="GAA0173647.1"/>
    <property type="molecule type" value="Genomic_DNA"/>
</dbReference>
<dbReference type="PANTHER" id="PTHR46890">
    <property type="entry name" value="NON-LTR RETROLELEMENT REVERSE TRANSCRIPTASE-LIKE PROTEIN-RELATED"/>
    <property type="match status" value="1"/>
</dbReference>
<dbReference type="Proteomes" id="UP001454036">
    <property type="component" value="Unassembled WGS sequence"/>
</dbReference>
<name>A0AAV3RB93_LITER</name>
<sequence length="185" mass="20945">MTQFRPISLCNVVAKVVAKMLAARLKQILISETQSAFVPQRRITVQKVHHKPESGQEGLRFSDKWADIIMDYVTSITYSVLVNGDQIGFIKPERGLQQGEPLYFKGHIKGVKLGQGMTPISHLLFVDNTLLLGEASIEEATRFKEILSQYEDWSVQKISVQKSLVVFILVSLGHLFLDTRYIEIN</sequence>
<protein>
    <recommendedName>
        <fullName evidence="3">Reverse transcriptase domain-containing protein</fullName>
    </recommendedName>
</protein>
<evidence type="ECO:0008006" key="3">
    <source>
        <dbReference type="Google" id="ProtNLM"/>
    </source>
</evidence>
<evidence type="ECO:0000313" key="1">
    <source>
        <dbReference type="EMBL" id="GAA0173647.1"/>
    </source>
</evidence>
<comment type="caution">
    <text evidence="1">The sequence shown here is derived from an EMBL/GenBank/DDBJ whole genome shotgun (WGS) entry which is preliminary data.</text>
</comment>
<dbReference type="AlphaFoldDB" id="A0AAV3RB93"/>
<dbReference type="InterPro" id="IPR052343">
    <property type="entry name" value="Retrotransposon-Effector_Assoc"/>
</dbReference>
<dbReference type="PANTHER" id="PTHR46890:SF48">
    <property type="entry name" value="RNA-DIRECTED DNA POLYMERASE"/>
    <property type="match status" value="1"/>
</dbReference>
<proteinExistence type="predicted"/>
<organism evidence="1 2">
    <name type="scientific">Lithospermum erythrorhizon</name>
    <name type="common">Purple gromwell</name>
    <name type="synonym">Lithospermum officinale var. erythrorhizon</name>
    <dbReference type="NCBI Taxonomy" id="34254"/>
    <lineage>
        <taxon>Eukaryota</taxon>
        <taxon>Viridiplantae</taxon>
        <taxon>Streptophyta</taxon>
        <taxon>Embryophyta</taxon>
        <taxon>Tracheophyta</taxon>
        <taxon>Spermatophyta</taxon>
        <taxon>Magnoliopsida</taxon>
        <taxon>eudicotyledons</taxon>
        <taxon>Gunneridae</taxon>
        <taxon>Pentapetalae</taxon>
        <taxon>asterids</taxon>
        <taxon>lamiids</taxon>
        <taxon>Boraginales</taxon>
        <taxon>Boraginaceae</taxon>
        <taxon>Boraginoideae</taxon>
        <taxon>Lithospermeae</taxon>
        <taxon>Lithospermum</taxon>
    </lineage>
</organism>
<accession>A0AAV3RB93</accession>
<evidence type="ECO:0000313" key="2">
    <source>
        <dbReference type="Proteomes" id="UP001454036"/>
    </source>
</evidence>
<gene>
    <name evidence="1" type="ORF">LIER_27222</name>
</gene>